<keyword evidence="2" id="KW-0812">Transmembrane</keyword>
<feature type="region of interest" description="Disordered" evidence="1">
    <location>
        <begin position="647"/>
        <end position="733"/>
    </location>
</feature>
<dbReference type="Proteomes" id="UP001303647">
    <property type="component" value="Unassembled WGS sequence"/>
</dbReference>
<feature type="region of interest" description="Disordered" evidence="1">
    <location>
        <begin position="214"/>
        <end position="381"/>
    </location>
</feature>
<reference evidence="3" key="2">
    <citation type="submission" date="2023-05" db="EMBL/GenBank/DDBJ databases">
        <authorList>
            <consortium name="Lawrence Berkeley National Laboratory"/>
            <person name="Steindorff A."/>
            <person name="Hensen N."/>
            <person name="Bonometti L."/>
            <person name="Westerberg I."/>
            <person name="Brannstrom I.O."/>
            <person name="Guillou S."/>
            <person name="Cros-Aarteil S."/>
            <person name="Calhoun S."/>
            <person name="Haridas S."/>
            <person name="Kuo A."/>
            <person name="Mondo S."/>
            <person name="Pangilinan J."/>
            <person name="Riley R."/>
            <person name="Labutti K."/>
            <person name="Andreopoulos B."/>
            <person name="Lipzen A."/>
            <person name="Chen C."/>
            <person name="Yanf M."/>
            <person name="Daum C."/>
            <person name="Ng V."/>
            <person name="Clum A."/>
            <person name="Ohm R."/>
            <person name="Martin F."/>
            <person name="Silar P."/>
            <person name="Natvig D."/>
            <person name="Lalanne C."/>
            <person name="Gautier V."/>
            <person name="Ament-Velasquez S.L."/>
            <person name="Kruys A."/>
            <person name="Hutchinson M.I."/>
            <person name="Powell A.J."/>
            <person name="Barry K."/>
            <person name="Miller A.N."/>
            <person name="Grigoriev I.V."/>
            <person name="Debuchy R."/>
            <person name="Gladieux P."/>
            <person name="Thoren M.H."/>
            <person name="Johannesson H."/>
        </authorList>
    </citation>
    <scope>NUCLEOTIDE SEQUENCE</scope>
    <source>
        <strain evidence="3">CBS 359.72</strain>
    </source>
</reference>
<feature type="compositionally biased region" description="Basic and acidic residues" evidence="1">
    <location>
        <begin position="309"/>
        <end position="319"/>
    </location>
</feature>
<evidence type="ECO:0000256" key="2">
    <source>
        <dbReference type="SAM" id="Phobius"/>
    </source>
</evidence>
<feature type="compositionally biased region" description="Basic and acidic residues" evidence="1">
    <location>
        <begin position="346"/>
        <end position="357"/>
    </location>
</feature>
<keyword evidence="2" id="KW-0472">Membrane</keyword>
<proteinExistence type="predicted"/>
<feature type="region of interest" description="Disordered" evidence="1">
    <location>
        <begin position="1"/>
        <end position="21"/>
    </location>
</feature>
<feature type="region of interest" description="Disordered" evidence="1">
    <location>
        <begin position="567"/>
        <end position="610"/>
    </location>
</feature>
<gene>
    <name evidence="3" type="ORF">C7999DRAFT_39537</name>
</gene>
<accession>A0AAN7CWM6</accession>
<feature type="compositionally biased region" description="Polar residues" evidence="1">
    <location>
        <begin position="334"/>
        <end position="345"/>
    </location>
</feature>
<reference evidence="3" key="1">
    <citation type="journal article" date="2023" name="Mol. Phylogenet. Evol.">
        <title>Genome-scale phylogeny and comparative genomics of the fungal order Sordariales.</title>
        <authorList>
            <person name="Hensen N."/>
            <person name="Bonometti L."/>
            <person name="Westerberg I."/>
            <person name="Brannstrom I.O."/>
            <person name="Guillou S."/>
            <person name="Cros-Aarteil S."/>
            <person name="Calhoun S."/>
            <person name="Haridas S."/>
            <person name="Kuo A."/>
            <person name="Mondo S."/>
            <person name="Pangilinan J."/>
            <person name="Riley R."/>
            <person name="LaButti K."/>
            <person name="Andreopoulos B."/>
            <person name="Lipzen A."/>
            <person name="Chen C."/>
            <person name="Yan M."/>
            <person name="Daum C."/>
            <person name="Ng V."/>
            <person name="Clum A."/>
            <person name="Steindorff A."/>
            <person name="Ohm R.A."/>
            <person name="Martin F."/>
            <person name="Silar P."/>
            <person name="Natvig D.O."/>
            <person name="Lalanne C."/>
            <person name="Gautier V."/>
            <person name="Ament-Velasquez S.L."/>
            <person name="Kruys A."/>
            <person name="Hutchinson M.I."/>
            <person name="Powell A.J."/>
            <person name="Barry K."/>
            <person name="Miller A.N."/>
            <person name="Grigoriev I.V."/>
            <person name="Debuchy R."/>
            <person name="Gladieux P."/>
            <person name="Hiltunen Thoren M."/>
            <person name="Johannesson H."/>
        </authorList>
    </citation>
    <scope>NUCLEOTIDE SEQUENCE</scope>
    <source>
        <strain evidence="3">CBS 359.72</strain>
    </source>
</reference>
<sequence length="733" mass="79046">MSWPGADDSSGDYGQDQNQVDRPTDIASLGEFRGNHLVRLTLPQAERALKLMSRPFEDLPQLPFFAPLFAYTTDWQKMEVALPIVEASYHMGRPLTPPEADALAYYRAQFCSMVAWSPPAVLLTAAYLTHRGRSSFRFPFFTPKPATFNPMSFPSPSMSYVSGPAAVRLWHVVRFGTYGLVCQLFIKSFIYSYAQTTTLLGAVRDDRLKVVRETIANRRPGTARPQLPASSPAEPRQVPHSPNAPPTDSPAPQANRQPGWAEQAPEPQSAPLDDDDSYLFDDASPVAPSQRQAPAHDASQPSGGGSVWDRIRERAKSEEGATWNPRQRQDDASVGQSRPDTYTQAEQEKAYAREQAQKDTMQQDSERRTSIGSSKQGQTDEEAGFHTMAAASSTSSPTSTRTPLVITSFPSIPLTTTFTPPGTDCGGIYLPSHPAVFIIDNEPSCLPSRFSTSDSSFFYSPGIACPSGYWTACHDTAGVSSITTVTCCPTYGDISLSCVPRPHLLSEVWETLFCTWQAPPGTAGTVLTVTESANGGRTSTVTEEVFSPGGVNAYGIRMVYEATDLQTAASSSRSGSSAGTNSDDDNDPTDSGSSPSATSDPSSDSGSGGLSTGAKAAIGVVIPVVVIGAVLLVLVLWWRKRKKRERQAQQLHELPPGVMSSEMPSQHHNHYGASSAGGEGSAGWKQPAEYHYYSGVPQQQEVHEAPGSTWQPSEMPSTLQAAELPTASSVYPR</sequence>
<evidence type="ECO:0000256" key="1">
    <source>
        <dbReference type="SAM" id="MobiDB-lite"/>
    </source>
</evidence>
<feature type="transmembrane region" description="Helical" evidence="2">
    <location>
        <begin position="616"/>
        <end position="638"/>
    </location>
</feature>
<keyword evidence="2" id="KW-1133">Transmembrane helix</keyword>
<dbReference type="AlphaFoldDB" id="A0AAN7CWM6"/>
<evidence type="ECO:0000313" key="3">
    <source>
        <dbReference type="EMBL" id="KAK4249426.1"/>
    </source>
</evidence>
<feature type="compositionally biased region" description="Low complexity" evidence="1">
    <location>
        <begin position="589"/>
        <end position="605"/>
    </location>
</feature>
<keyword evidence="4" id="KW-1185">Reference proteome</keyword>
<evidence type="ECO:0000313" key="4">
    <source>
        <dbReference type="Proteomes" id="UP001303647"/>
    </source>
</evidence>
<organism evidence="3 4">
    <name type="scientific">Corynascus novoguineensis</name>
    <dbReference type="NCBI Taxonomy" id="1126955"/>
    <lineage>
        <taxon>Eukaryota</taxon>
        <taxon>Fungi</taxon>
        <taxon>Dikarya</taxon>
        <taxon>Ascomycota</taxon>
        <taxon>Pezizomycotina</taxon>
        <taxon>Sordariomycetes</taxon>
        <taxon>Sordariomycetidae</taxon>
        <taxon>Sordariales</taxon>
        <taxon>Chaetomiaceae</taxon>
        <taxon>Corynascus</taxon>
    </lineage>
</organism>
<feature type="compositionally biased region" description="Low complexity" evidence="1">
    <location>
        <begin position="568"/>
        <end position="581"/>
    </location>
</feature>
<name>A0AAN7CWM6_9PEZI</name>
<protein>
    <submittedName>
        <fullName evidence="3">Uncharacterized protein</fullName>
    </submittedName>
</protein>
<comment type="caution">
    <text evidence="3">The sequence shown here is derived from an EMBL/GenBank/DDBJ whole genome shotgun (WGS) entry which is preliminary data.</text>
</comment>
<dbReference type="EMBL" id="MU857624">
    <property type="protein sequence ID" value="KAK4249426.1"/>
    <property type="molecule type" value="Genomic_DNA"/>
</dbReference>
<feature type="compositionally biased region" description="Polar residues" evidence="1">
    <location>
        <begin position="708"/>
        <end position="733"/>
    </location>
</feature>